<proteinExistence type="predicted"/>
<feature type="region of interest" description="Disordered" evidence="1">
    <location>
        <begin position="80"/>
        <end position="134"/>
    </location>
</feature>
<protein>
    <submittedName>
        <fullName evidence="2">Uncharacterized protein</fullName>
    </submittedName>
</protein>
<gene>
    <name evidence="2" type="ORF">V5799_031415</name>
</gene>
<organism evidence="2 3">
    <name type="scientific">Amblyomma americanum</name>
    <name type="common">Lone star tick</name>
    <dbReference type="NCBI Taxonomy" id="6943"/>
    <lineage>
        <taxon>Eukaryota</taxon>
        <taxon>Metazoa</taxon>
        <taxon>Ecdysozoa</taxon>
        <taxon>Arthropoda</taxon>
        <taxon>Chelicerata</taxon>
        <taxon>Arachnida</taxon>
        <taxon>Acari</taxon>
        <taxon>Parasitiformes</taxon>
        <taxon>Ixodida</taxon>
        <taxon>Ixodoidea</taxon>
        <taxon>Ixodidae</taxon>
        <taxon>Amblyomminae</taxon>
        <taxon>Amblyomma</taxon>
    </lineage>
</organism>
<evidence type="ECO:0000313" key="3">
    <source>
        <dbReference type="Proteomes" id="UP001321473"/>
    </source>
</evidence>
<keyword evidence="3" id="KW-1185">Reference proteome</keyword>
<dbReference type="Proteomes" id="UP001321473">
    <property type="component" value="Unassembled WGS sequence"/>
</dbReference>
<evidence type="ECO:0000313" key="2">
    <source>
        <dbReference type="EMBL" id="KAK8775238.1"/>
    </source>
</evidence>
<dbReference type="AlphaFoldDB" id="A0AAQ4EKW4"/>
<reference evidence="2 3" key="1">
    <citation type="journal article" date="2023" name="Arcadia Sci">
        <title>De novo assembly of a long-read Amblyomma americanum tick genome.</title>
        <authorList>
            <person name="Chou S."/>
            <person name="Poskanzer K.E."/>
            <person name="Rollins M."/>
            <person name="Thuy-Boun P.S."/>
        </authorList>
    </citation>
    <scope>NUCLEOTIDE SEQUENCE [LARGE SCALE GENOMIC DNA]</scope>
    <source>
        <strain evidence="2">F_SG_1</strain>
        <tissue evidence="2">Salivary glands</tissue>
    </source>
</reference>
<name>A0AAQ4EKW4_AMBAM</name>
<comment type="caution">
    <text evidence="2">The sequence shown here is derived from an EMBL/GenBank/DDBJ whole genome shotgun (WGS) entry which is preliminary data.</text>
</comment>
<sequence>MVVGALLGTVHRCRLHPGTEGSAFGTLNIFFRQGSDREDQYCAWNACNAYGCPPATQPREFSAATVVLQWPAKSTRGSQKRRLAAPWKFGPPTTAARTSGEAGTSVGRRTWPAVKSEVHSSRGCKSPRRQPYPPDAQLMRRERAVDGLDQDAATSLSWKLPSMEAGGALCRWVMRLRHSSLEICIRTASDHGTMLRHSVGPCSPLKTKPKMRYRTSGADVQTAAANCAACSAFVTWVPHRSSRSATGMGWRATAGEGPVSGAQTGPPPPPVVPSSPGVGRERTGAAFFFWMWYLGRKRFLTQPVVETLRAAVSLDVVPRRQPRYGGFQRLNQLHT</sequence>
<evidence type="ECO:0000256" key="1">
    <source>
        <dbReference type="SAM" id="MobiDB-lite"/>
    </source>
</evidence>
<feature type="region of interest" description="Disordered" evidence="1">
    <location>
        <begin position="253"/>
        <end position="277"/>
    </location>
</feature>
<accession>A0AAQ4EKW4</accession>
<dbReference type="EMBL" id="JARKHS020014342">
    <property type="protein sequence ID" value="KAK8775238.1"/>
    <property type="molecule type" value="Genomic_DNA"/>
</dbReference>